<dbReference type="RefSeq" id="XP_024329968.1">
    <property type="nucleotide sequence ID" value="XM_024476691.1"/>
</dbReference>
<dbReference type="AlphaFoldDB" id="A0A0F9W962"/>
<protein>
    <submittedName>
        <fullName evidence="1">Uncharacterized protein</fullName>
    </submittedName>
</protein>
<dbReference type="EMBL" id="JPQZ01000097">
    <property type="protein sequence ID" value="KKO74226.1"/>
    <property type="molecule type" value="Genomic_DNA"/>
</dbReference>
<reference evidence="1 2" key="1">
    <citation type="journal article" date="2015" name="Environ. Microbiol.">
        <title>Genome analyses suggest the presence of polyploidy and recent human-driven expansions in eight global populations of the honeybee pathogen Nosema ceranae.</title>
        <authorList>
            <person name="Pelin A."/>
            <person name="Selman M."/>
            <person name="Aris-Brosou S."/>
            <person name="Farinelli L."/>
            <person name="Corradi N."/>
        </authorList>
    </citation>
    <scope>NUCLEOTIDE SEQUENCE [LARGE SCALE GENOMIC DNA]</scope>
    <source>
        <strain evidence="1 2">PA08 1199</strain>
    </source>
</reference>
<gene>
    <name evidence="1" type="ORF">AAJ76_970008151</name>
</gene>
<accession>A0A0F9W962</accession>
<organism evidence="1 2">
    <name type="scientific">Vairimorpha ceranae</name>
    <dbReference type="NCBI Taxonomy" id="40302"/>
    <lineage>
        <taxon>Eukaryota</taxon>
        <taxon>Fungi</taxon>
        <taxon>Fungi incertae sedis</taxon>
        <taxon>Microsporidia</taxon>
        <taxon>Nosematidae</taxon>
        <taxon>Vairimorpha</taxon>
    </lineage>
</organism>
<proteinExistence type="predicted"/>
<name>A0A0F9W962_9MICR</name>
<keyword evidence="2" id="KW-1185">Reference proteome</keyword>
<evidence type="ECO:0000313" key="2">
    <source>
        <dbReference type="Proteomes" id="UP000034350"/>
    </source>
</evidence>
<sequence length="66" mass="8189">MKQCFRNYYLKKNNFKMMHEENKKSIRKLSDLRHCYIINSFIERYYKFGSYPSGQDNIIYNNIHDV</sequence>
<dbReference type="Proteomes" id="UP000034350">
    <property type="component" value="Unassembled WGS sequence"/>
</dbReference>
<dbReference type="VEuPathDB" id="MicrosporidiaDB:AAJ76_970008151"/>
<comment type="caution">
    <text evidence="1">The sequence shown here is derived from an EMBL/GenBank/DDBJ whole genome shotgun (WGS) entry which is preliminary data.</text>
</comment>
<evidence type="ECO:0000313" key="1">
    <source>
        <dbReference type="EMBL" id="KKO74226.1"/>
    </source>
</evidence>
<dbReference type="GeneID" id="36321648"/>